<sequence>MLVEVAAPGRDLVGEGGDAVDDGHVTIRSCGDGKRTGRMQQAERRAVNSLRPFANGAGPAPGA</sequence>
<feature type="compositionally biased region" description="Basic and acidic residues" evidence="1">
    <location>
        <begin position="24"/>
        <end position="46"/>
    </location>
</feature>
<evidence type="ECO:0000256" key="1">
    <source>
        <dbReference type="SAM" id="MobiDB-lite"/>
    </source>
</evidence>
<organism evidence="2 3">
    <name type="scientific">Methylobacterium indicum</name>
    <dbReference type="NCBI Taxonomy" id="1775910"/>
    <lineage>
        <taxon>Bacteria</taxon>
        <taxon>Pseudomonadati</taxon>
        <taxon>Pseudomonadota</taxon>
        <taxon>Alphaproteobacteria</taxon>
        <taxon>Hyphomicrobiales</taxon>
        <taxon>Methylobacteriaceae</taxon>
        <taxon>Methylobacterium</taxon>
    </lineage>
</organism>
<reference evidence="2" key="1">
    <citation type="submission" date="2020-11" db="EMBL/GenBank/DDBJ databases">
        <title>Complete genome sequence of a novel pathogenic Methylobacterium strain isolated from rice in Vietnam.</title>
        <authorList>
            <person name="Lai K."/>
            <person name="Okazaki S."/>
            <person name="Higashi K."/>
            <person name="Mori H."/>
            <person name="Toyoda A."/>
            <person name="Kurokawa K."/>
        </authorList>
    </citation>
    <scope>NUCLEOTIDE SEQUENCE</scope>
    <source>
        <strain evidence="2">VL1</strain>
    </source>
</reference>
<accession>A0A8H9C3F8</accession>
<evidence type="ECO:0000313" key="3">
    <source>
        <dbReference type="Proteomes" id="UP000663508"/>
    </source>
</evidence>
<dbReference type="KEGG" id="mind:mvi_02770"/>
<dbReference type="Proteomes" id="UP000663508">
    <property type="component" value="Chromosome"/>
</dbReference>
<proteinExistence type="predicted"/>
<feature type="compositionally biased region" description="Low complexity" evidence="1">
    <location>
        <begin position="52"/>
        <end position="63"/>
    </location>
</feature>
<name>A0A8H9C3F8_9HYPH</name>
<gene>
    <name evidence="2" type="ORF">mvi_02770</name>
</gene>
<dbReference type="AlphaFoldDB" id="A0A8H9C3F8"/>
<evidence type="ECO:0000313" key="2">
    <source>
        <dbReference type="EMBL" id="BCM81816.1"/>
    </source>
</evidence>
<dbReference type="EMBL" id="AP024145">
    <property type="protein sequence ID" value="BCM81816.1"/>
    <property type="molecule type" value="Genomic_DNA"/>
</dbReference>
<protein>
    <submittedName>
        <fullName evidence="2">Uncharacterized protein</fullName>
    </submittedName>
</protein>
<feature type="region of interest" description="Disordered" evidence="1">
    <location>
        <begin position="24"/>
        <end position="63"/>
    </location>
</feature>